<dbReference type="STRING" id="34508.A0A4U5MJM3"/>
<keyword evidence="2" id="KW-1185">Reference proteome</keyword>
<organism evidence="1 2">
    <name type="scientific">Steinernema carpocapsae</name>
    <name type="common">Entomopathogenic nematode</name>
    <dbReference type="NCBI Taxonomy" id="34508"/>
    <lineage>
        <taxon>Eukaryota</taxon>
        <taxon>Metazoa</taxon>
        <taxon>Ecdysozoa</taxon>
        <taxon>Nematoda</taxon>
        <taxon>Chromadorea</taxon>
        <taxon>Rhabditida</taxon>
        <taxon>Tylenchina</taxon>
        <taxon>Panagrolaimomorpha</taxon>
        <taxon>Strongyloidoidea</taxon>
        <taxon>Steinernematidae</taxon>
        <taxon>Steinernema</taxon>
    </lineage>
</organism>
<protein>
    <submittedName>
        <fullName evidence="1">Uncharacterized protein</fullName>
    </submittedName>
</protein>
<name>A0A4U5MJM3_STECR</name>
<proteinExistence type="predicted"/>
<accession>A0A4U5MJM3</accession>
<gene>
    <name evidence="1" type="ORF">L596_021717</name>
</gene>
<comment type="caution">
    <text evidence="1">The sequence shown here is derived from an EMBL/GenBank/DDBJ whole genome shotgun (WGS) entry which is preliminary data.</text>
</comment>
<evidence type="ECO:0000313" key="2">
    <source>
        <dbReference type="Proteomes" id="UP000298663"/>
    </source>
</evidence>
<dbReference type="Proteomes" id="UP000298663">
    <property type="component" value="Unassembled WGS sequence"/>
</dbReference>
<reference evidence="1 2" key="1">
    <citation type="journal article" date="2015" name="Genome Biol.">
        <title>Comparative genomics of Steinernema reveals deeply conserved gene regulatory networks.</title>
        <authorList>
            <person name="Dillman A.R."/>
            <person name="Macchietto M."/>
            <person name="Porter C.F."/>
            <person name="Rogers A."/>
            <person name="Williams B."/>
            <person name="Antoshechkin I."/>
            <person name="Lee M.M."/>
            <person name="Goodwin Z."/>
            <person name="Lu X."/>
            <person name="Lewis E.E."/>
            <person name="Goodrich-Blair H."/>
            <person name="Stock S.P."/>
            <person name="Adams B.J."/>
            <person name="Sternberg P.W."/>
            <person name="Mortazavi A."/>
        </authorList>
    </citation>
    <scope>NUCLEOTIDE SEQUENCE [LARGE SCALE GENOMIC DNA]</scope>
    <source>
        <strain evidence="1 2">ALL</strain>
    </source>
</reference>
<dbReference type="EMBL" id="AZBU02000007">
    <property type="protein sequence ID" value="TKR69577.1"/>
    <property type="molecule type" value="Genomic_DNA"/>
</dbReference>
<dbReference type="AlphaFoldDB" id="A0A4U5MJM3"/>
<reference evidence="1 2" key="2">
    <citation type="journal article" date="2019" name="G3 (Bethesda)">
        <title>Hybrid Assembly of the Genome of the Entomopathogenic Nematode Steinernema carpocapsae Identifies the X-Chromosome.</title>
        <authorList>
            <person name="Serra L."/>
            <person name="Macchietto M."/>
            <person name="Macias-Munoz A."/>
            <person name="McGill C.J."/>
            <person name="Rodriguez I.M."/>
            <person name="Rodriguez B."/>
            <person name="Murad R."/>
            <person name="Mortazavi A."/>
        </authorList>
    </citation>
    <scope>NUCLEOTIDE SEQUENCE [LARGE SCALE GENOMIC DNA]</scope>
    <source>
        <strain evidence="1 2">ALL</strain>
    </source>
</reference>
<evidence type="ECO:0000313" key="1">
    <source>
        <dbReference type="EMBL" id="TKR69577.1"/>
    </source>
</evidence>
<sequence>MKSVADLDAWNIRADRPTAVIVAISHAFASQNNMGLTSRAICRLIRRSKDRASFYVVASPPLRSALSEYDHWLQLLEVVTVSEQQRFVCTVGRLSLITYFFHGREVSKQIDDGGRMSQSMKTTVIAFLSEVASLPMDLKPKLRK</sequence>